<protein>
    <submittedName>
        <fullName evidence="1">Uncharacterized protein</fullName>
    </submittedName>
</protein>
<accession>A0A6S7I9L9</accession>
<proteinExistence type="predicted"/>
<dbReference type="Proteomes" id="UP001152795">
    <property type="component" value="Unassembled WGS sequence"/>
</dbReference>
<gene>
    <name evidence="1" type="ORF">PACLA_8A062080</name>
</gene>
<evidence type="ECO:0000313" key="1">
    <source>
        <dbReference type="EMBL" id="CAB4013583.1"/>
    </source>
</evidence>
<keyword evidence="2" id="KW-1185">Reference proteome</keyword>
<evidence type="ECO:0000313" key="2">
    <source>
        <dbReference type="Proteomes" id="UP001152795"/>
    </source>
</evidence>
<dbReference type="EMBL" id="CACRXK020007935">
    <property type="protein sequence ID" value="CAB4013583.1"/>
    <property type="molecule type" value="Genomic_DNA"/>
</dbReference>
<comment type="caution">
    <text evidence="1">The sequence shown here is derived from an EMBL/GenBank/DDBJ whole genome shotgun (WGS) entry which is preliminary data.</text>
</comment>
<organism evidence="1 2">
    <name type="scientific">Paramuricea clavata</name>
    <name type="common">Red gorgonian</name>
    <name type="synonym">Violescent sea-whip</name>
    <dbReference type="NCBI Taxonomy" id="317549"/>
    <lineage>
        <taxon>Eukaryota</taxon>
        <taxon>Metazoa</taxon>
        <taxon>Cnidaria</taxon>
        <taxon>Anthozoa</taxon>
        <taxon>Octocorallia</taxon>
        <taxon>Malacalcyonacea</taxon>
        <taxon>Plexauridae</taxon>
        <taxon>Paramuricea</taxon>
    </lineage>
</organism>
<dbReference type="AlphaFoldDB" id="A0A6S7I9L9"/>
<name>A0A6S7I9L9_PARCT</name>
<reference evidence="1" key="1">
    <citation type="submission" date="2020-04" db="EMBL/GenBank/DDBJ databases">
        <authorList>
            <person name="Alioto T."/>
            <person name="Alioto T."/>
            <person name="Gomez Garrido J."/>
        </authorList>
    </citation>
    <scope>NUCLEOTIDE SEQUENCE</scope>
    <source>
        <strain evidence="1">A484AB</strain>
    </source>
</reference>
<sequence length="194" mass="22866">MDNIDIIFDELKRNEIDVDKQTLWIHINTMINQHRDIYREMNTHDLNLEQVYREINVTNFGRILTRGVDQYRGVGPQTSMAEKYLNQLYYNPESPASFGGVHSIYRALKNEGKYQILTTHLLKFVFKYYLEENGTATSENTWRDRFMADLENEEVNRQLCAVAVDDLFESWSPETQECMLAEWNVAKCLHDPTT</sequence>